<dbReference type="EMBL" id="HBGS01048052">
    <property type="protein sequence ID" value="CAD9462247.1"/>
    <property type="molecule type" value="Transcribed_RNA"/>
</dbReference>
<dbReference type="Gene3D" id="2.60.120.10">
    <property type="entry name" value="Jelly Rolls"/>
    <property type="match status" value="1"/>
</dbReference>
<dbReference type="InterPro" id="IPR014710">
    <property type="entry name" value="RmlC-like_jellyroll"/>
</dbReference>
<dbReference type="SUPFAM" id="SSF51197">
    <property type="entry name" value="Clavaminate synthase-like"/>
    <property type="match status" value="1"/>
</dbReference>
<organism evidence="3">
    <name type="scientific">Octactis speculum</name>
    <dbReference type="NCBI Taxonomy" id="3111310"/>
    <lineage>
        <taxon>Eukaryota</taxon>
        <taxon>Sar</taxon>
        <taxon>Stramenopiles</taxon>
        <taxon>Ochrophyta</taxon>
        <taxon>Dictyochophyceae</taxon>
        <taxon>Dictyochales</taxon>
        <taxon>Dictyochaceae</taxon>
        <taxon>Octactis</taxon>
    </lineage>
</organism>
<evidence type="ECO:0000313" key="3">
    <source>
        <dbReference type="EMBL" id="CAD9462247.1"/>
    </source>
</evidence>
<dbReference type="AlphaFoldDB" id="A0A7S2DRT0"/>
<dbReference type="Pfam" id="PF13621">
    <property type="entry name" value="Cupin_8"/>
    <property type="match status" value="1"/>
</dbReference>
<feature type="domain" description="Cupin-like" evidence="2">
    <location>
        <begin position="11"/>
        <end position="52"/>
    </location>
</feature>
<reference evidence="3" key="1">
    <citation type="submission" date="2021-01" db="EMBL/GenBank/DDBJ databases">
        <authorList>
            <person name="Corre E."/>
            <person name="Pelletier E."/>
            <person name="Niang G."/>
            <person name="Scheremetjew M."/>
            <person name="Finn R."/>
            <person name="Kale V."/>
            <person name="Holt S."/>
            <person name="Cochrane G."/>
            <person name="Meng A."/>
            <person name="Brown T."/>
            <person name="Cohen L."/>
        </authorList>
    </citation>
    <scope>NUCLEOTIDE SEQUENCE</scope>
    <source>
        <strain evidence="3">CCMP1381</strain>
    </source>
</reference>
<accession>A0A7S2DRT0</accession>
<name>A0A7S2DRT0_9STRA</name>
<proteinExistence type="predicted"/>
<dbReference type="InterPro" id="IPR041667">
    <property type="entry name" value="Cupin_8"/>
</dbReference>
<evidence type="ECO:0000256" key="1">
    <source>
        <dbReference type="SAM" id="MobiDB-lite"/>
    </source>
</evidence>
<gene>
    <name evidence="3" type="ORF">DSPE1174_LOCUS24973</name>
</gene>
<protein>
    <recommendedName>
        <fullName evidence="2">Cupin-like domain-containing protein</fullName>
    </recommendedName>
</protein>
<feature type="region of interest" description="Disordered" evidence="1">
    <location>
        <begin position="79"/>
        <end position="104"/>
    </location>
</feature>
<evidence type="ECO:0000259" key="2">
    <source>
        <dbReference type="Pfam" id="PF13621"/>
    </source>
</evidence>
<sequence length="104" mass="11393">MAKRSLVERIPRVEVVVQPGHILYIPALWWHEVTALPHPELGCMSVSHTYEPFYGRVQPRTGPGASRLGSVICNPAYRDTHNALDSDEEESSFSSSSSAATSGL</sequence>